<dbReference type="InterPro" id="IPR006047">
    <property type="entry name" value="GH13_cat_dom"/>
</dbReference>
<gene>
    <name evidence="4" type="ORF">MAR_001469</name>
</gene>
<feature type="region of interest" description="Disordered" evidence="1">
    <location>
        <begin position="1"/>
        <end position="20"/>
    </location>
</feature>
<dbReference type="SUPFAM" id="SSF51445">
    <property type="entry name" value="(Trans)glycosidases"/>
    <property type="match status" value="1"/>
</dbReference>
<organism evidence="4 5">
    <name type="scientific">Mya arenaria</name>
    <name type="common">Soft-shell clam</name>
    <dbReference type="NCBI Taxonomy" id="6604"/>
    <lineage>
        <taxon>Eukaryota</taxon>
        <taxon>Metazoa</taxon>
        <taxon>Spiralia</taxon>
        <taxon>Lophotrochozoa</taxon>
        <taxon>Mollusca</taxon>
        <taxon>Bivalvia</taxon>
        <taxon>Autobranchia</taxon>
        <taxon>Heteroconchia</taxon>
        <taxon>Euheterodonta</taxon>
        <taxon>Imparidentia</taxon>
        <taxon>Neoheterodontei</taxon>
        <taxon>Myida</taxon>
        <taxon>Myoidea</taxon>
        <taxon>Myidae</taxon>
        <taxon>Mya</taxon>
    </lineage>
</organism>
<evidence type="ECO:0000256" key="1">
    <source>
        <dbReference type="SAM" id="MobiDB-lite"/>
    </source>
</evidence>
<protein>
    <submittedName>
        <fullName evidence="4">SLC31-like protein</fullName>
    </submittedName>
</protein>
<keyword evidence="2" id="KW-1133">Transmembrane helix</keyword>
<evidence type="ECO:0000256" key="2">
    <source>
        <dbReference type="SAM" id="Phobius"/>
    </source>
</evidence>
<dbReference type="SMART" id="SM00642">
    <property type="entry name" value="Aamy"/>
    <property type="match status" value="1"/>
</dbReference>
<feature type="compositionally biased region" description="Polar residues" evidence="1">
    <location>
        <begin position="1"/>
        <end position="10"/>
    </location>
</feature>
<dbReference type="Pfam" id="PF00128">
    <property type="entry name" value="Alpha-amylase"/>
    <property type="match status" value="2"/>
</dbReference>
<dbReference type="InterPro" id="IPR031984">
    <property type="entry name" value="SLC3A2_N"/>
</dbReference>
<keyword evidence="5" id="KW-1185">Reference proteome</keyword>
<reference evidence="4" key="1">
    <citation type="submission" date="2022-11" db="EMBL/GenBank/DDBJ databases">
        <title>Centuries of genome instability and evolution in soft-shell clam transmissible cancer (bioRxiv).</title>
        <authorList>
            <person name="Hart S.F.M."/>
            <person name="Yonemitsu M.A."/>
            <person name="Giersch R.M."/>
            <person name="Beal B.F."/>
            <person name="Arriagada G."/>
            <person name="Davis B.W."/>
            <person name="Ostrander E.A."/>
            <person name="Goff S.P."/>
            <person name="Metzger M.J."/>
        </authorList>
    </citation>
    <scope>NUCLEOTIDE SEQUENCE</scope>
    <source>
        <strain evidence="4">MELC-2E11</strain>
        <tissue evidence="4">Siphon/mantle</tissue>
    </source>
</reference>
<dbReference type="Proteomes" id="UP001164746">
    <property type="component" value="Chromosome 11"/>
</dbReference>
<dbReference type="Gene3D" id="3.90.400.10">
    <property type="entry name" value="Oligo-1,6-glucosidase, Domain 2"/>
    <property type="match status" value="1"/>
</dbReference>
<sequence length="570" mass="63974">MANENSNNPEVDQDKFDETAMDENMDDSKMKFLNANGDDPHVKVEISSSSDGDGSFTGLGKEELMKYATDPFWVRTRKILFGLFWIGWVGMLVAAILIIVFAPKCPERPDLKWFQKDVIYQIQPKSFKDTTKDPTSVGAGVGDLQGILEKVPYLEDLGANTMWINSIFKSGGLYDGNDVEDHKAVDEIFGGMAAFDLLRKETKKKGMKMILDFIPNHTGKKHEWFVKSEAKDADYADFYIWADGDSSTPPNNWKTTYGEPAWTYSADRKQWYYHSYMPEYPDLNLRNDEVIGQLDGIMRFWLEKGIDGFAIQGLQRLVEGNDTSAIEFETGEQTNDQPENLKLVSRWRGIVDSFSDKPGRERALIGSVAGNANLTAEYAQAGMHVVTSQALVGLNPAVCNQACFKETLEKSTGASGWKGWMTGRDAYRTPMLWKNMPNAGFCAADITPWLPIGDFESETVEYNHAHLQGYNIFKSFNDLTVLRKNEAFQFGSIEIGLLNDQILYFTRKAKGFPSYLVVINKGARTVGFSDVADSMTLVYDSAGVDRVGETFNLKEAPIAFANGEIYVFQF</sequence>
<evidence type="ECO:0000313" key="4">
    <source>
        <dbReference type="EMBL" id="WAR19631.1"/>
    </source>
</evidence>
<dbReference type="Gene3D" id="3.20.20.80">
    <property type="entry name" value="Glycosidases"/>
    <property type="match status" value="2"/>
</dbReference>
<feature type="transmembrane region" description="Helical" evidence="2">
    <location>
        <begin position="79"/>
        <end position="102"/>
    </location>
</feature>
<keyword evidence="2" id="KW-0472">Membrane</keyword>
<dbReference type="InterPro" id="IPR045857">
    <property type="entry name" value="O16G_dom_2"/>
</dbReference>
<keyword evidence="2" id="KW-0812">Transmembrane</keyword>
<name>A0ABY7FK87_MYAAR</name>
<evidence type="ECO:0000259" key="3">
    <source>
        <dbReference type="SMART" id="SM00642"/>
    </source>
</evidence>
<dbReference type="PANTHER" id="PTHR10357">
    <property type="entry name" value="ALPHA-AMYLASE FAMILY MEMBER"/>
    <property type="match status" value="1"/>
</dbReference>
<proteinExistence type="predicted"/>
<accession>A0ABY7FK87</accession>
<dbReference type="EMBL" id="CP111022">
    <property type="protein sequence ID" value="WAR19631.1"/>
    <property type="molecule type" value="Genomic_DNA"/>
</dbReference>
<dbReference type="InterPro" id="IPR017853">
    <property type="entry name" value="GH"/>
</dbReference>
<dbReference type="Pfam" id="PF16028">
    <property type="entry name" value="SLC3A2_N"/>
    <property type="match status" value="1"/>
</dbReference>
<feature type="domain" description="Glycosyl hydrolase family 13 catalytic" evidence="3">
    <location>
        <begin position="121"/>
        <end position="483"/>
    </location>
</feature>
<evidence type="ECO:0000313" key="5">
    <source>
        <dbReference type="Proteomes" id="UP001164746"/>
    </source>
</evidence>
<dbReference type="PANTHER" id="PTHR10357:SF179">
    <property type="entry name" value="NEUTRAL AND BASIC AMINO ACID TRANSPORT PROTEIN RBAT"/>
    <property type="match status" value="1"/>
</dbReference>